<protein>
    <submittedName>
        <fullName evidence="1">Uncharacterized protein</fullName>
    </submittedName>
</protein>
<organism evidence="1">
    <name type="scientific">viral metagenome</name>
    <dbReference type="NCBI Taxonomy" id="1070528"/>
    <lineage>
        <taxon>unclassified sequences</taxon>
        <taxon>metagenomes</taxon>
        <taxon>organismal metagenomes</taxon>
    </lineage>
</organism>
<dbReference type="EMBL" id="MN740330">
    <property type="protein sequence ID" value="QHU00843.1"/>
    <property type="molecule type" value="Genomic_DNA"/>
</dbReference>
<reference evidence="1" key="1">
    <citation type="journal article" date="2020" name="Nature">
        <title>Giant virus diversity and host interactions through global metagenomics.</title>
        <authorList>
            <person name="Schulz F."/>
            <person name="Roux S."/>
            <person name="Paez-Espino D."/>
            <person name="Jungbluth S."/>
            <person name="Walsh D.A."/>
            <person name="Denef V.J."/>
            <person name="McMahon K.D."/>
            <person name="Konstantinidis K.T."/>
            <person name="Eloe-Fadrosh E.A."/>
            <person name="Kyrpides N.C."/>
            <person name="Woyke T."/>
        </authorList>
    </citation>
    <scope>NUCLEOTIDE SEQUENCE</scope>
    <source>
        <strain evidence="1">GVMAG-M-3300025860-20</strain>
    </source>
</reference>
<evidence type="ECO:0000313" key="1">
    <source>
        <dbReference type="EMBL" id="QHU00843.1"/>
    </source>
</evidence>
<proteinExistence type="predicted"/>
<accession>A0A6C0J6C6</accession>
<sequence>MSSSKTIQSIESKMKKLLSDMKLTISNGSLHSVPPIKVPPIKKQIDNYSVCSWGSYCHNYWDDLKEEGHHKHQICIEKDCAYTFGCPIKENDYCHVDKWRCTQCCIKGNHAPSIHICSVCNIPIPTSCTGVVSNSQRDNGKCNTCDVCTVCERKIYLAGQGNAVSDCNIRVCQSCYNSNNRHIKCVKRKCERRIISNTYNMKQLSNKCSHKSCK</sequence>
<name>A0A6C0J6C6_9ZZZZ</name>
<dbReference type="AlphaFoldDB" id="A0A6C0J6C6"/>